<proteinExistence type="predicted"/>
<protein>
    <submittedName>
        <fullName evidence="1">Uncharacterized protein</fullName>
    </submittedName>
</protein>
<dbReference type="HOGENOM" id="CLU_1969712_0_0_6"/>
<dbReference type="Proteomes" id="UP000002412">
    <property type="component" value="Chromosome"/>
</dbReference>
<reference evidence="1 2" key="1">
    <citation type="journal article" date="2007" name="PLoS Genet.">
        <title>The complete genome sequence of Yersinia pseudotuberculosis IP31758, the causative agent of Far East scarlet-like fever.</title>
        <authorList>
            <person name="Eppinger M."/>
            <person name="Rosovitz M.J."/>
            <person name="Fricke W.F."/>
            <person name="Rasko D.A."/>
            <person name="Kokorina G."/>
            <person name="Fayolle C."/>
            <person name="Lindler L.E."/>
            <person name="Carniel E."/>
            <person name="Ravel J."/>
        </authorList>
    </citation>
    <scope>NUCLEOTIDE SEQUENCE [LARGE SCALE GENOMIC DNA]</scope>
    <source>
        <strain evidence="1 2">IP 31758</strain>
    </source>
</reference>
<evidence type="ECO:0000313" key="1">
    <source>
        <dbReference type="EMBL" id="ABS46460.1"/>
    </source>
</evidence>
<sequence>MWLRCETGWDEQECRDAIQHNFNAWIKEFGTGNKEHQQIIEQTEGFLNAYGLSRFAPLPYDPQSLPIRDLAGYRDKGKHDRDAMVFYTFPAAFEGEMARGFNVKHFAKSISGRRDVNPTSKRARLSA</sequence>
<dbReference type="RefSeq" id="WP_012105429.1">
    <property type="nucleotide sequence ID" value="NC_009708.1"/>
</dbReference>
<dbReference type="EMBL" id="CP000720">
    <property type="protein sequence ID" value="ABS46460.1"/>
    <property type="molecule type" value="Genomic_DNA"/>
</dbReference>
<dbReference type="KEGG" id="ypi:YpsIP31758_2724"/>
<accession>A0A0U1QVE2</accession>
<organism evidence="1 2">
    <name type="scientific">Yersinia pseudotuberculosis serotype O:1b (strain IP 31758)</name>
    <dbReference type="NCBI Taxonomy" id="349747"/>
    <lineage>
        <taxon>Bacteria</taxon>
        <taxon>Pseudomonadati</taxon>
        <taxon>Pseudomonadota</taxon>
        <taxon>Gammaproteobacteria</taxon>
        <taxon>Enterobacterales</taxon>
        <taxon>Yersiniaceae</taxon>
        <taxon>Yersinia</taxon>
    </lineage>
</organism>
<evidence type="ECO:0000313" key="2">
    <source>
        <dbReference type="Proteomes" id="UP000002412"/>
    </source>
</evidence>
<name>A0A0U1QVE2_YERP3</name>
<gene>
    <name evidence="1" type="ordered locus">YpsIP31758_2724</name>
</gene>
<dbReference type="AlphaFoldDB" id="A0A0U1QVE2"/>